<protein>
    <submittedName>
        <fullName evidence="1">Uncharacterized protein</fullName>
    </submittedName>
</protein>
<evidence type="ECO:0000313" key="2">
    <source>
        <dbReference type="Proteomes" id="UP000657918"/>
    </source>
</evidence>
<dbReference type="AlphaFoldDB" id="A0A835MZM2"/>
<dbReference type="EMBL" id="JADGMS010000006">
    <property type="protein sequence ID" value="KAF9679326.1"/>
    <property type="molecule type" value="Genomic_DNA"/>
</dbReference>
<evidence type="ECO:0000313" key="1">
    <source>
        <dbReference type="EMBL" id="KAF9679326.1"/>
    </source>
</evidence>
<name>A0A835MZM2_9ROSI</name>
<comment type="caution">
    <text evidence="1">The sequence shown here is derived from an EMBL/GenBank/DDBJ whole genome shotgun (WGS) entry which is preliminary data.</text>
</comment>
<organism evidence="1 2">
    <name type="scientific">Salix dunnii</name>
    <dbReference type="NCBI Taxonomy" id="1413687"/>
    <lineage>
        <taxon>Eukaryota</taxon>
        <taxon>Viridiplantae</taxon>
        <taxon>Streptophyta</taxon>
        <taxon>Embryophyta</taxon>
        <taxon>Tracheophyta</taxon>
        <taxon>Spermatophyta</taxon>
        <taxon>Magnoliopsida</taxon>
        <taxon>eudicotyledons</taxon>
        <taxon>Gunneridae</taxon>
        <taxon>Pentapetalae</taxon>
        <taxon>rosids</taxon>
        <taxon>fabids</taxon>
        <taxon>Malpighiales</taxon>
        <taxon>Salicaceae</taxon>
        <taxon>Saliceae</taxon>
        <taxon>Salix</taxon>
    </lineage>
</organism>
<keyword evidence="2" id="KW-1185">Reference proteome</keyword>
<dbReference type="PANTHER" id="PTHR37707">
    <property type="entry name" value="MATERNAL EFFECT EMBRYO ARREST 9"/>
    <property type="match status" value="1"/>
</dbReference>
<proteinExistence type="predicted"/>
<accession>A0A835MZM2</accession>
<dbReference type="PANTHER" id="PTHR37707:SF1">
    <property type="entry name" value="MATERNAL EFFECT EMBRYO ARREST 9"/>
    <property type="match status" value="1"/>
</dbReference>
<gene>
    <name evidence="1" type="ORF">SADUNF_Sadunf06G0003400</name>
</gene>
<reference evidence="1 2" key="1">
    <citation type="submission" date="2020-10" db="EMBL/GenBank/DDBJ databases">
        <title>Plant Genome Project.</title>
        <authorList>
            <person name="Zhang R.-G."/>
        </authorList>
    </citation>
    <scope>NUCLEOTIDE SEQUENCE [LARGE SCALE GENOMIC DNA]</scope>
    <source>
        <strain evidence="1">FAFU-HL-1</strain>
        <tissue evidence="1">Leaf</tissue>
    </source>
</reference>
<dbReference type="Proteomes" id="UP000657918">
    <property type="component" value="Unassembled WGS sequence"/>
</dbReference>
<dbReference type="OrthoDB" id="992831at2759"/>
<sequence length="202" mass="22798">MEALLSQFALLSSQACQDKNFDPSSIDDLLKLFEIEACKSWAEMECEQEKEVIQAEVAMQQAEDYLDSVMEDAMNEFRRFEVEMERTARSELGDLEKTAESARNMGNLIEKAATIASTKYMEAALDSATASMKTACKGLSTKKNNVQDKSDVNEPSMSGKATEKRSKFLQLWNVMLPSYKPLLCSKLLEGLWDYDNWQEVVG</sequence>